<accession>A0A2Z6N7F6</accession>
<reference evidence="2" key="1">
    <citation type="journal article" date="2017" name="Front. Plant Sci.">
        <title>Climate Clever Clovers: New Paradigm to Reduce the Environmental Footprint of Ruminants by Breeding Low Methanogenic Forages Utilizing Haplotype Variation.</title>
        <authorList>
            <person name="Kaur P."/>
            <person name="Appels R."/>
            <person name="Bayer P.E."/>
            <person name="Keeble-Gagnere G."/>
            <person name="Wang J."/>
            <person name="Hirakawa H."/>
            <person name="Shirasawa K."/>
            <person name="Vercoe P."/>
            <person name="Stefanova K."/>
            <person name="Durmic Z."/>
            <person name="Nichols P."/>
            <person name="Revell C."/>
            <person name="Isobe S.N."/>
            <person name="Edwards D."/>
            <person name="Erskine W."/>
        </authorList>
    </citation>
    <scope>NUCLEOTIDE SEQUENCE [LARGE SCALE GENOMIC DNA]</scope>
    <source>
        <strain evidence="2">cv. Daliak</strain>
    </source>
</reference>
<dbReference type="AlphaFoldDB" id="A0A2Z6N7F6"/>
<keyword evidence="2" id="KW-1185">Reference proteome</keyword>
<dbReference type="EMBL" id="DF973357">
    <property type="protein sequence ID" value="GAU27539.1"/>
    <property type="molecule type" value="Genomic_DNA"/>
</dbReference>
<sequence>MLERLFNNPEECKVGKAEILSRNCGIPIIEYGVSMKMNGIENVGLARRASQNMGNEEMNIEE</sequence>
<gene>
    <name evidence="1" type="ORF">TSUD_29710</name>
</gene>
<evidence type="ECO:0000313" key="2">
    <source>
        <dbReference type="Proteomes" id="UP000242715"/>
    </source>
</evidence>
<proteinExistence type="predicted"/>
<evidence type="ECO:0000313" key="1">
    <source>
        <dbReference type="EMBL" id="GAU27539.1"/>
    </source>
</evidence>
<protein>
    <submittedName>
        <fullName evidence="1">Uncharacterized protein</fullName>
    </submittedName>
</protein>
<organism evidence="1 2">
    <name type="scientific">Trifolium subterraneum</name>
    <name type="common">Subterranean clover</name>
    <dbReference type="NCBI Taxonomy" id="3900"/>
    <lineage>
        <taxon>Eukaryota</taxon>
        <taxon>Viridiplantae</taxon>
        <taxon>Streptophyta</taxon>
        <taxon>Embryophyta</taxon>
        <taxon>Tracheophyta</taxon>
        <taxon>Spermatophyta</taxon>
        <taxon>Magnoliopsida</taxon>
        <taxon>eudicotyledons</taxon>
        <taxon>Gunneridae</taxon>
        <taxon>Pentapetalae</taxon>
        <taxon>rosids</taxon>
        <taxon>fabids</taxon>
        <taxon>Fabales</taxon>
        <taxon>Fabaceae</taxon>
        <taxon>Papilionoideae</taxon>
        <taxon>50 kb inversion clade</taxon>
        <taxon>NPAAA clade</taxon>
        <taxon>Hologalegina</taxon>
        <taxon>IRL clade</taxon>
        <taxon>Trifolieae</taxon>
        <taxon>Trifolium</taxon>
    </lineage>
</organism>
<dbReference type="Proteomes" id="UP000242715">
    <property type="component" value="Unassembled WGS sequence"/>
</dbReference>
<name>A0A2Z6N7F6_TRISU</name>